<proteinExistence type="predicted"/>
<dbReference type="Gene3D" id="3.60.21.10">
    <property type="match status" value="1"/>
</dbReference>
<reference evidence="4 5" key="1">
    <citation type="submission" date="2018-03" db="EMBL/GenBank/DDBJ databases">
        <title>Alkalicoccus saliphilus sp. nov., isolated from a mineral pool.</title>
        <authorList>
            <person name="Zhao B."/>
        </authorList>
    </citation>
    <scope>NUCLEOTIDE SEQUENCE [LARGE SCALE GENOMIC DNA]</scope>
    <source>
        <strain evidence="4 5">6AG</strain>
    </source>
</reference>
<keyword evidence="2" id="KW-0378">Hydrolase</keyword>
<evidence type="ECO:0000259" key="3">
    <source>
        <dbReference type="Pfam" id="PF00149"/>
    </source>
</evidence>
<feature type="domain" description="Calcineurin-like phosphoesterase" evidence="3">
    <location>
        <begin position="42"/>
        <end position="211"/>
    </location>
</feature>
<dbReference type="GO" id="GO:0046872">
    <property type="term" value="F:metal ion binding"/>
    <property type="evidence" value="ECO:0007669"/>
    <property type="project" value="UniProtKB-KW"/>
</dbReference>
<protein>
    <submittedName>
        <fullName evidence="4">Phosphoesterase</fullName>
    </submittedName>
</protein>
<dbReference type="GO" id="GO:0016020">
    <property type="term" value="C:membrane"/>
    <property type="evidence" value="ECO:0007669"/>
    <property type="project" value="GOC"/>
</dbReference>
<dbReference type="SUPFAM" id="SSF56300">
    <property type="entry name" value="Metallo-dependent phosphatases"/>
    <property type="match status" value="1"/>
</dbReference>
<keyword evidence="1" id="KW-0479">Metal-binding</keyword>
<comment type="caution">
    <text evidence="4">The sequence shown here is derived from an EMBL/GenBank/DDBJ whole genome shotgun (WGS) entry which is preliminary data.</text>
</comment>
<dbReference type="GO" id="GO:0009245">
    <property type="term" value="P:lipid A biosynthetic process"/>
    <property type="evidence" value="ECO:0007669"/>
    <property type="project" value="TreeGrafter"/>
</dbReference>
<evidence type="ECO:0000313" key="5">
    <source>
        <dbReference type="Proteomes" id="UP000240509"/>
    </source>
</evidence>
<dbReference type="Proteomes" id="UP000240509">
    <property type="component" value="Unassembled WGS sequence"/>
</dbReference>
<dbReference type="InterPro" id="IPR051158">
    <property type="entry name" value="Metallophosphoesterase_sf"/>
</dbReference>
<dbReference type="InterPro" id="IPR004843">
    <property type="entry name" value="Calcineurin-like_PHP"/>
</dbReference>
<dbReference type="PANTHER" id="PTHR31302">
    <property type="entry name" value="TRANSMEMBRANE PROTEIN WITH METALLOPHOSPHOESTERASE DOMAIN-RELATED"/>
    <property type="match status" value="1"/>
</dbReference>
<dbReference type="InterPro" id="IPR029052">
    <property type="entry name" value="Metallo-depent_PP-like"/>
</dbReference>
<dbReference type="CDD" id="cd07385">
    <property type="entry name" value="MPP_YkuE_C"/>
    <property type="match status" value="1"/>
</dbReference>
<accession>A0A2T4U6V8</accession>
<dbReference type="AlphaFoldDB" id="A0A2T4U6V8"/>
<keyword evidence="5" id="KW-1185">Reference proteome</keyword>
<evidence type="ECO:0000256" key="2">
    <source>
        <dbReference type="ARBA" id="ARBA00022801"/>
    </source>
</evidence>
<organism evidence="4 5">
    <name type="scientific">Alkalicoccus saliphilus</name>
    <dbReference type="NCBI Taxonomy" id="200989"/>
    <lineage>
        <taxon>Bacteria</taxon>
        <taxon>Bacillati</taxon>
        <taxon>Bacillota</taxon>
        <taxon>Bacilli</taxon>
        <taxon>Bacillales</taxon>
        <taxon>Bacillaceae</taxon>
        <taxon>Alkalicoccus</taxon>
    </lineage>
</organism>
<evidence type="ECO:0000256" key="1">
    <source>
        <dbReference type="ARBA" id="ARBA00022723"/>
    </source>
</evidence>
<dbReference type="PANTHER" id="PTHR31302:SF31">
    <property type="entry name" value="PHOSPHODIESTERASE YAEI"/>
    <property type="match status" value="1"/>
</dbReference>
<evidence type="ECO:0000313" key="4">
    <source>
        <dbReference type="EMBL" id="PTL39137.1"/>
    </source>
</evidence>
<sequence>MSLLFFACTGGAFFIYYQNNALVTTEISYSSPDLPSSFDDFQIVHLTDLHNKSFGDNQHRLLTGVEQAEPNMIVFTGDLIDQDTEDMTNSIILMRELAEQAPTYFVTGNHEWWSGNYETLETELMDSGVHVLRNESVEISNNEESLQLIGIDDPAQSINSDSTAVLEEYIQLAAEDIDDEEFRILLSHRPEVFSIYTDYEIQLVFTGHAHGGQVRLPFLGAVAAPDQGIFPEYTAGKYTQDDTTMVVNRGLGNSVIPVRVFNRPEIIVTTLQSSLE</sequence>
<dbReference type="GO" id="GO:0008758">
    <property type="term" value="F:UDP-2,3-diacylglucosamine hydrolase activity"/>
    <property type="evidence" value="ECO:0007669"/>
    <property type="project" value="TreeGrafter"/>
</dbReference>
<gene>
    <name evidence="4" type="ORF">C6Y45_07635</name>
</gene>
<dbReference type="Pfam" id="PF00149">
    <property type="entry name" value="Metallophos"/>
    <property type="match status" value="1"/>
</dbReference>
<name>A0A2T4U6V8_9BACI</name>
<dbReference type="EMBL" id="PZJJ01000010">
    <property type="protein sequence ID" value="PTL39137.1"/>
    <property type="molecule type" value="Genomic_DNA"/>
</dbReference>
<dbReference type="OrthoDB" id="9780884at2"/>